<accession>A0A377Y4A3</accession>
<organism evidence="2 3">
    <name type="scientific">Klebsiella pneumoniae</name>
    <dbReference type="NCBI Taxonomy" id="573"/>
    <lineage>
        <taxon>Bacteria</taxon>
        <taxon>Pseudomonadati</taxon>
        <taxon>Pseudomonadota</taxon>
        <taxon>Gammaproteobacteria</taxon>
        <taxon>Enterobacterales</taxon>
        <taxon>Enterobacteriaceae</taxon>
        <taxon>Klebsiella/Raoultella group</taxon>
        <taxon>Klebsiella</taxon>
        <taxon>Klebsiella pneumoniae complex</taxon>
    </lineage>
</organism>
<dbReference type="NCBIfam" id="NF041622">
    <property type="entry name" value="KwaA"/>
    <property type="match status" value="1"/>
</dbReference>
<dbReference type="InterPro" id="IPR048118">
    <property type="entry name" value="KwaA"/>
</dbReference>
<feature type="transmembrane region" description="Helical" evidence="1">
    <location>
        <begin position="134"/>
        <end position="150"/>
    </location>
</feature>
<dbReference type="EMBL" id="UGLJ01000002">
    <property type="protein sequence ID" value="STT95589.1"/>
    <property type="molecule type" value="Genomic_DNA"/>
</dbReference>
<keyword evidence="1" id="KW-0472">Membrane</keyword>
<evidence type="ECO:0000313" key="2">
    <source>
        <dbReference type="EMBL" id="STT95589.1"/>
    </source>
</evidence>
<dbReference type="RefSeq" id="WP_134920667.1">
    <property type="nucleotide sequence ID" value="NZ_JALDBF010000006.1"/>
</dbReference>
<protein>
    <submittedName>
        <fullName evidence="2">Uncharacterized protein</fullName>
    </submittedName>
</protein>
<evidence type="ECO:0000313" key="3">
    <source>
        <dbReference type="Proteomes" id="UP000254103"/>
    </source>
</evidence>
<feature type="transmembrane region" description="Helical" evidence="1">
    <location>
        <begin position="20"/>
        <end position="42"/>
    </location>
</feature>
<dbReference type="Proteomes" id="UP000254103">
    <property type="component" value="Unassembled WGS sequence"/>
</dbReference>
<keyword evidence="1" id="KW-0812">Transmembrane</keyword>
<reference evidence="2 3" key="1">
    <citation type="submission" date="2018-06" db="EMBL/GenBank/DDBJ databases">
        <authorList>
            <consortium name="Pathogen Informatics"/>
            <person name="Doyle S."/>
        </authorList>
    </citation>
    <scope>NUCLEOTIDE SEQUENCE [LARGE SCALE GENOMIC DNA]</scope>
    <source>
        <strain evidence="2 3">NCTC5052</strain>
    </source>
</reference>
<evidence type="ECO:0000256" key="1">
    <source>
        <dbReference type="SAM" id="Phobius"/>
    </source>
</evidence>
<proteinExistence type="predicted"/>
<name>A0A377Y4A3_KLEPN</name>
<sequence>MTSTNSNSASCDNIKFKYYLYFLSLWILFLSVSIMSFDWVFIERLVRFILLKYTFEDVFNNFNKLKVRNFVFIFCISMVFSGISSVVYLSSSLSRGWGSTHKVSNVKNQTHEHLEFLTTYVMPLVFTDVNSKRTVINLLLMICFIGVIYVRTNRFYANPSLAILGFRLYKCVIKNDPSGKEYTVICRGKMSNDCQVKIKKIDDDTLIAKLI</sequence>
<keyword evidence="1" id="KW-1133">Transmembrane helix</keyword>
<dbReference type="AlphaFoldDB" id="A0A377Y4A3"/>
<gene>
    <name evidence="2" type="ORF">NCTC5052_04095</name>
</gene>
<feature type="transmembrane region" description="Helical" evidence="1">
    <location>
        <begin position="70"/>
        <end position="89"/>
    </location>
</feature>